<dbReference type="RefSeq" id="WP_369713698.1">
    <property type="nucleotide sequence ID" value="NZ_CP165646.1"/>
</dbReference>
<dbReference type="PROSITE" id="PS51257">
    <property type="entry name" value="PROKAR_LIPOPROTEIN"/>
    <property type="match status" value="1"/>
</dbReference>
<evidence type="ECO:0008006" key="2">
    <source>
        <dbReference type="Google" id="ProtNLM"/>
    </source>
</evidence>
<reference evidence="1" key="1">
    <citation type="submission" date="2024-07" db="EMBL/GenBank/DDBJ databases">
        <authorList>
            <person name="Li X.-J."/>
            <person name="Wang X."/>
        </authorList>
    </citation>
    <scope>NUCLEOTIDE SEQUENCE</scope>
    <source>
        <strain evidence="1">HSP-342</strain>
    </source>
</reference>
<protein>
    <recommendedName>
        <fullName evidence="2">Lipoprotein</fullName>
    </recommendedName>
</protein>
<dbReference type="EMBL" id="CP165646">
    <property type="protein sequence ID" value="XDU65496.1"/>
    <property type="molecule type" value="Genomic_DNA"/>
</dbReference>
<dbReference type="AlphaFoldDB" id="A0AB39VC75"/>
<proteinExistence type="predicted"/>
<dbReference type="KEGG" id="lmes:AB8B23_04885"/>
<name>A0AB39VC75_9FUSO</name>
<accession>A0AB39VC75</accession>
<organism evidence="1">
    <name type="scientific">Leptotrichia mesophila</name>
    <dbReference type="NCBI Taxonomy" id="3239303"/>
    <lineage>
        <taxon>Bacteria</taxon>
        <taxon>Fusobacteriati</taxon>
        <taxon>Fusobacteriota</taxon>
        <taxon>Fusobacteriia</taxon>
        <taxon>Fusobacteriales</taxon>
        <taxon>Leptotrichiaceae</taxon>
        <taxon>Leptotrichia</taxon>
    </lineage>
</organism>
<sequence length="49" mass="5612">MKKTLILAILMMTVVSCSYFEGAERAEKERGRICTYNNKGDFQGCRYAN</sequence>
<gene>
    <name evidence="1" type="ORF">AB8B23_04885</name>
</gene>
<evidence type="ECO:0000313" key="1">
    <source>
        <dbReference type="EMBL" id="XDU65496.1"/>
    </source>
</evidence>